<dbReference type="InterPro" id="IPR036388">
    <property type="entry name" value="WH-like_DNA-bd_sf"/>
</dbReference>
<evidence type="ECO:0000256" key="2">
    <source>
        <dbReference type="ARBA" id="ARBA00009695"/>
    </source>
</evidence>
<dbReference type="HAMAP" id="MF_01114">
    <property type="entry name" value="RecX"/>
    <property type="match status" value="1"/>
</dbReference>
<feature type="domain" description="RecX second three-helical" evidence="7">
    <location>
        <begin position="68"/>
        <end position="109"/>
    </location>
</feature>
<accession>A0AA96F9H2</accession>
<keyword evidence="4 5" id="KW-0963">Cytoplasm</keyword>
<dbReference type="Gene3D" id="1.10.10.10">
    <property type="entry name" value="Winged helix-like DNA-binding domain superfamily/Winged helix DNA-binding domain"/>
    <property type="match status" value="2"/>
</dbReference>
<dbReference type="InterPro" id="IPR053926">
    <property type="entry name" value="RecX_HTH_1st"/>
</dbReference>
<evidence type="ECO:0000259" key="9">
    <source>
        <dbReference type="Pfam" id="PF21982"/>
    </source>
</evidence>
<dbReference type="RefSeq" id="WP_313541897.1">
    <property type="nucleotide sequence ID" value="NZ_CP134880.1"/>
</dbReference>
<dbReference type="Pfam" id="PF21981">
    <property type="entry name" value="RecX_HTH3"/>
    <property type="match status" value="1"/>
</dbReference>
<evidence type="ECO:0000256" key="6">
    <source>
        <dbReference type="SAM" id="MobiDB-lite"/>
    </source>
</evidence>
<dbReference type="GO" id="GO:0006282">
    <property type="term" value="P:regulation of DNA repair"/>
    <property type="evidence" value="ECO:0007669"/>
    <property type="project" value="UniProtKB-UniRule"/>
</dbReference>
<dbReference type="InterPro" id="IPR053925">
    <property type="entry name" value="RecX_HTH_3rd"/>
</dbReference>
<dbReference type="Proteomes" id="UP001303408">
    <property type="component" value="Chromosome"/>
</dbReference>
<dbReference type="InterPro" id="IPR003783">
    <property type="entry name" value="Regulatory_RecX"/>
</dbReference>
<name>A0AA96F9H2_9MICO</name>
<evidence type="ECO:0000256" key="4">
    <source>
        <dbReference type="ARBA" id="ARBA00022490"/>
    </source>
</evidence>
<feature type="domain" description="RecX third three-helical" evidence="8">
    <location>
        <begin position="116"/>
        <end position="162"/>
    </location>
</feature>
<dbReference type="KEGG" id="dcp:RN607_08570"/>
<sequence>MNGRRSGRANQGGPPVDPAERAREIALRLLDHSPRSCAQLREGLLAREVDPEVAEQVIQRYVEVGLLDDGALAATIVRTRHRERGQSRRAIHQELRRKGFDASDIESALDQIGPEDESVAAHALAEARWRRLAGQDDQTRVRRVVAMLGRKGYPPSLAFEVVRALQRADNVGGST</sequence>
<evidence type="ECO:0000313" key="10">
    <source>
        <dbReference type="EMBL" id="WNM26253.1"/>
    </source>
</evidence>
<gene>
    <name evidence="5" type="primary">recX</name>
    <name evidence="10" type="ORF">RN607_08570</name>
</gene>
<dbReference type="Pfam" id="PF02631">
    <property type="entry name" value="RecX_HTH2"/>
    <property type="match status" value="1"/>
</dbReference>
<protein>
    <recommendedName>
        <fullName evidence="3 5">Regulatory protein RecX</fullName>
    </recommendedName>
</protein>
<organism evidence="10">
    <name type="scientific">Demequina capsici</name>
    <dbReference type="NCBI Taxonomy" id="3075620"/>
    <lineage>
        <taxon>Bacteria</taxon>
        <taxon>Bacillati</taxon>
        <taxon>Actinomycetota</taxon>
        <taxon>Actinomycetes</taxon>
        <taxon>Micrococcales</taxon>
        <taxon>Demequinaceae</taxon>
        <taxon>Demequina</taxon>
    </lineage>
</organism>
<evidence type="ECO:0000256" key="3">
    <source>
        <dbReference type="ARBA" id="ARBA00018111"/>
    </source>
</evidence>
<comment type="subcellular location">
    <subcellularLocation>
        <location evidence="1 5">Cytoplasm</location>
    </subcellularLocation>
</comment>
<proteinExistence type="inferred from homology"/>
<dbReference type="EMBL" id="CP134880">
    <property type="protein sequence ID" value="WNM26253.1"/>
    <property type="molecule type" value="Genomic_DNA"/>
</dbReference>
<dbReference type="PANTHER" id="PTHR33602">
    <property type="entry name" value="REGULATORY PROTEIN RECX FAMILY PROTEIN"/>
    <property type="match status" value="1"/>
</dbReference>
<evidence type="ECO:0000259" key="7">
    <source>
        <dbReference type="Pfam" id="PF02631"/>
    </source>
</evidence>
<comment type="similarity">
    <text evidence="2 5">Belongs to the RecX family.</text>
</comment>
<feature type="region of interest" description="Disordered" evidence="6">
    <location>
        <begin position="1"/>
        <end position="22"/>
    </location>
</feature>
<feature type="domain" description="RecX first three-helical" evidence="9">
    <location>
        <begin position="22"/>
        <end position="60"/>
    </location>
</feature>
<dbReference type="GO" id="GO:0005737">
    <property type="term" value="C:cytoplasm"/>
    <property type="evidence" value="ECO:0007669"/>
    <property type="project" value="UniProtKB-SubCell"/>
</dbReference>
<comment type="function">
    <text evidence="5">Modulates RecA activity.</text>
</comment>
<dbReference type="Pfam" id="PF21982">
    <property type="entry name" value="RecX_HTH1"/>
    <property type="match status" value="1"/>
</dbReference>
<dbReference type="AlphaFoldDB" id="A0AA96F9H2"/>
<evidence type="ECO:0000259" key="8">
    <source>
        <dbReference type="Pfam" id="PF21981"/>
    </source>
</evidence>
<dbReference type="PANTHER" id="PTHR33602:SF1">
    <property type="entry name" value="REGULATORY PROTEIN RECX FAMILY PROTEIN"/>
    <property type="match status" value="1"/>
</dbReference>
<dbReference type="InterPro" id="IPR053924">
    <property type="entry name" value="RecX_HTH_2nd"/>
</dbReference>
<reference evidence="10" key="1">
    <citation type="submission" date="2023-09" db="EMBL/GenBank/DDBJ databases">
        <title>Demequina sp. a novel bacteria isolated from Capsicum annuum.</title>
        <authorList>
            <person name="Humaira Z."/>
            <person name="Lee J."/>
            <person name="Cho D."/>
        </authorList>
    </citation>
    <scope>NUCLEOTIDE SEQUENCE</scope>
    <source>
        <strain evidence="10">PMTSA13</strain>
    </source>
</reference>
<evidence type="ECO:0000256" key="1">
    <source>
        <dbReference type="ARBA" id="ARBA00004496"/>
    </source>
</evidence>
<evidence type="ECO:0000256" key="5">
    <source>
        <dbReference type="HAMAP-Rule" id="MF_01114"/>
    </source>
</evidence>